<feature type="region of interest" description="Disordered" evidence="2">
    <location>
        <begin position="374"/>
        <end position="435"/>
    </location>
</feature>
<feature type="compositionally biased region" description="Basic and acidic residues" evidence="2">
    <location>
        <begin position="40"/>
        <end position="52"/>
    </location>
</feature>
<accession>A0A9W7AVS5</accession>
<name>A0A9W7AVS5_9STRA</name>
<sequence length="787" mass="91199">MMMAKKLEQLKNAMKSTNSMATSATADDLADVDLFEEVDMSKFEPDPEDARPKTPPPPPFPFFTAWKSMKEDERVAELALACMDPDIMRLAIAEDVMMPDLEDRNSASTKRKENWDAFRLWYSENEETQPPMPKDKDGKEQERKEPPKVAKARKVFMRNEAKAAMKDVAVSNSYKDKLDPAAADPPIEFRNWYNSTRSIRKEFVIRAAKRLEVMRRATVAMHQYHIPDAPLFQEVLEPLREGAPPVEERIRLYGSRYPEAFTWEEVLDWYSENPATLDLDDAAFQSAEAEAVNERRRLKLLETEKQRQKLETDICMWEDHRSHLMRVAMNEMKSQNNAKYNVTSASDILNSDFAYFGEIPKEKETYEKMNELKYSNGTGLDNQDEFSDDRERAKAEAAARARRRQEREREEANEEKRRQEQEKKRKLEADRTKRLRETARERARIVQELSDIKEARRMAKLRKEQEAIDREKAAIEEEKRKKEMEEAERQNRVQKQQALDDAQRWQEQRAREIELEREKEEHELMGVEDELSRTAGEEWRRHVYEVRLRRELLEYAYLQPSDYGEVDDYTAHLLWDGPKTYKSKTRRKHKDAYSMPATEWVLEDPDEIGQFDMSRSMSDKFLSLLNVPTGLSRGSRSRSSGGGVIAARSLKSASGRLGRGTNAVQVPTSPISKGVKEPPVSPPAEFKLKVATNTGQQQLSPLEKRPATVGGSSPSRSPKKNVLILSPSARMKQKNKRILERKIKKQKDEFTPFLRNDISAISGSKAKVNQTYSKFDESIGRMVEIRK</sequence>
<feature type="coiled-coil region" evidence="1">
    <location>
        <begin position="284"/>
        <end position="313"/>
    </location>
</feature>
<gene>
    <name evidence="3" type="ORF">TrST_g7968</name>
</gene>
<evidence type="ECO:0000313" key="4">
    <source>
        <dbReference type="Proteomes" id="UP001165085"/>
    </source>
</evidence>
<evidence type="ECO:0000256" key="1">
    <source>
        <dbReference type="SAM" id="Coils"/>
    </source>
</evidence>
<dbReference type="OrthoDB" id="10393751at2759"/>
<feature type="region of interest" description="Disordered" evidence="2">
    <location>
        <begin position="479"/>
        <end position="507"/>
    </location>
</feature>
<dbReference type="EMBL" id="BRXY01000188">
    <property type="protein sequence ID" value="GMH75294.1"/>
    <property type="molecule type" value="Genomic_DNA"/>
</dbReference>
<comment type="caution">
    <text evidence="3">The sequence shown here is derived from an EMBL/GenBank/DDBJ whole genome shotgun (WGS) entry which is preliminary data.</text>
</comment>
<proteinExistence type="predicted"/>
<feature type="compositionally biased region" description="Basic and acidic residues" evidence="2">
    <location>
        <begin position="133"/>
        <end position="148"/>
    </location>
</feature>
<keyword evidence="1" id="KW-0175">Coiled coil</keyword>
<dbReference type="Proteomes" id="UP001165085">
    <property type="component" value="Unassembled WGS sequence"/>
</dbReference>
<feature type="compositionally biased region" description="Basic and acidic residues" evidence="2">
    <location>
        <begin position="389"/>
        <end position="435"/>
    </location>
</feature>
<feature type="compositionally biased region" description="Polar residues" evidence="2">
    <location>
        <begin position="662"/>
        <end position="671"/>
    </location>
</feature>
<dbReference type="AlphaFoldDB" id="A0A9W7AVS5"/>
<feature type="region of interest" description="Disordered" evidence="2">
    <location>
        <begin position="122"/>
        <end position="149"/>
    </location>
</feature>
<feature type="region of interest" description="Disordered" evidence="2">
    <location>
        <begin position="40"/>
        <end position="59"/>
    </location>
</feature>
<protein>
    <submittedName>
        <fullName evidence="3">Uncharacterized protein</fullName>
    </submittedName>
</protein>
<organism evidence="3 4">
    <name type="scientific">Triparma strigata</name>
    <dbReference type="NCBI Taxonomy" id="1606541"/>
    <lineage>
        <taxon>Eukaryota</taxon>
        <taxon>Sar</taxon>
        <taxon>Stramenopiles</taxon>
        <taxon>Ochrophyta</taxon>
        <taxon>Bolidophyceae</taxon>
        <taxon>Parmales</taxon>
        <taxon>Triparmaceae</taxon>
        <taxon>Triparma</taxon>
    </lineage>
</organism>
<evidence type="ECO:0000313" key="3">
    <source>
        <dbReference type="EMBL" id="GMH75294.1"/>
    </source>
</evidence>
<reference evidence="4" key="1">
    <citation type="journal article" date="2023" name="Commun. Biol.">
        <title>Genome analysis of Parmales, the sister group of diatoms, reveals the evolutionary specialization of diatoms from phago-mixotrophs to photoautotrophs.</title>
        <authorList>
            <person name="Ban H."/>
            <person name="Sato S."/>
            <person name="Yoshikawa S."/>
            <person name="Yamada K."/>
            <person name="Nakamura Y."/>
            <person name="Ichinomiya M."/>
            <person name="Sato N."/>
            <person name="Blanc-Mathieu R."/>
            <person name="Endo H."/>
            <person name="Kuwata A."/>
            <person name="Ogata H."/>
        </authorList>
    </citation>
    <scope>NUCLEOTIDE SEQUENCE [LARGE SCALE GENOMIC DNA]</scope>
    <source>
        <strain evidence="4">NIES 3701</strain>
    </source>
</reference>
<feature type="compositionally biased region" description="Basic and acidic residues" evidence="2">
    <location>
        <begin position="479"/>
        <end position="491"/>
    </location>
</feature>
<keyword evidence="4" id="KW-1185">Reference proteome</keyword>
<feature type="region of interest" description="Disordered" evidence="2">
    <location>
        <begin position="656"/>
        <end position="735"/>
    </location>
</feature>
<feature type="compositionally biased region" description="Polar residues" evidence="2">
    <location>
        <begin position="691"/>
        <end position="700"/>
    </location>
</feature>
<evidence type="ECO:0000256" key="2">
    <source>
        <dbReference type="SAM" id="MobiDB-lite"/>
    </source>
</evidence>